<accession>A0A9Q3UPS2</accession>
<evidence type="ECO:0000313" key="1">
    <source>
        <dbReference type="EMBL" id="MCC4309384.1"/>
    </source>
</evidence>
<dbReference type="Proteomes" id="UP001108027">
    <property type="component" value="Unassembled WGS sequence"/>
</dbReference>
<evidence type="ECO:0000313" key="2">
    <source>
        <dbReference type="Proteomes" id="UP001108027"/>
    </source>
</evidence>
<sequence>MIGFTFLSKRFDSSNPDDVDAIADPYGVFADDVRAFIDEARRHGEVDKLSHQEVHRLIASELALPVPDAGVAL</sequence>
<dbReference type="AlphaFoldDB" id="A0A9Q3UPS2"/>
<protein>
    <submittedName>
        <fullName evidence="1">Uncharacterized protein</fullName>
    </submittedName>
</protein>
<proteinExistence type="predicted"/>
<name>A0A9Q3UPS2_9GAMM</name>
<gene>
    <name evidence="1" type="ORF">LL252_12470</name>
</gene>
<reference evidence="1" key="1">
    <citation type="submission" date="2021-10" db="EMBL/GenBank/DDBJ databases">
        <title>The diversity and Nitrogen Metabolism of Culturable Nitrate-Utilizing Bacteria Within the Oxygen Minimum Zone of the Changjiang (Yangtze River)Estuary.</title>
        <authorList>
            <person name="Zhang D."/>
            <person name="Zheng J."/>
            <person name="Liu S."/>
            <person name="He W."/>
        </authorList>
    </citation>
    <scope>NUCLEOTIDE SEQUENCE</scope>
    <source>
        <strain evidence="1">FXH-223</strain>
    </source>
</reference>
<dbReference type="EMBL" id="JAJGNA010000015">
    <property type="protein sequence ID" value="MCC4309384.1"/>
    <property type="molecule type" value="Genomic_DNA"/>
</dbReference>
<organism evidence="1 2">
    <name type="scientific">Alloalcanivorax marinus</name>
    <dbReference type="NCBI Taxonomy" id="1177169"/>
    <lineage>
        <taxon>Bacteria</taxon>
        <taxon>Pseudomonadati</taxon>
        <taxon>Pseudomonadota</taxon>
        <taxon>Gammaproteobacteria</taxon>
        <taxon>Oceanospirillales</taxon>
        <taxon>Alcanivoracaceae</taxon>
        <taxon>Alloalcanivorax</taxon>
    </lineage>
</organism>
<dbReference type="RefSeq" id="WP_228234232.1">
    <property type="nucleotide sequence ID" value="NZ_ARXL01000047.1"/>
</dbReference>
<keyword evidence="2" id="KW-1185">Reference proteome</keyword>
<comment type="caution">
    <text evidence="1">The sequence shown here is derived from an EMBL/GenBank/DDBJ whole genome shotgun (WGS) entry which is preliminary data.</text>
</comment>